<comment type="caution">
    <text evidence="2">The sequence shown here is derived from an EMBL/GenBank/DDBJ whole genome shotgun (WGS) entry which is preliminary data.</text>
</comment>
<dbReference type="InterPro" id="IPR010982">
    <property type="entry name" value="Lambda_DNA-bd_dom_sf"/>
</dbReference>
<dbReference type="Gene3D" id="1.10.260.40">
    <property type="entry name" value="lambda repressor-like DNA-binding domains"/>
    <property type="match status" value="1"/>
</dbReference>
<accession>A0ABU4W3V8</accession>
<name>A0ABU4W3V8_9HYPH</name>
<evidence type="ECO:0000313" key="2">
    <source>
        <dbReference type="EMBL" id="MDX8331964.1"/>
    </source>
</evidence>
<organism evidence="2 3">
    <name type="scientific">Agrobacterium rosae</name>
    <dbReference type="NCBI Taxonomy" id="1972867"/>
    <lineage>
        <taxon>Bacteria</taxon>
        <taxon>Pseudomonadati</taxon>
        <taxon>Pseudomonadota</taxon>
        <taxon>Alphaproteobacteria</taxon>
        <taxon>Hyphomicrobiales</taxon>
        <taxon>Rhizobiaceae</taxon>
        <taxon>Rhizobium/Agrobacterium group</taxon>
        <taxon>Agrobacterium</taxon>
    </lineage>
</organism>
<dbReference type="Proteomes" id="UP001277561">
    <property type="component" value="Unassembled WGS sequence"/>
</dbReference>
<gene>
    <name evidence="2" type="ORF">RMS29_22375</name>
</gene>
<protein>
    <submittedName>
        <fullName evidence="2">ImmA/IrrE family metallo-endopeptidase</fullName>
    </submittedName>
</protein>
<proteinExistence type="predicted"/>
<dbReference type="RefSeq" id="WP_320188510.1">
    <property type="nucleotide sequence ID" value="NZ_CP192764.1"/>
</dbReference>
<dbReference type="SUPFAM" id="SSF47413">
    <property type="entry name" value="lambda repressor-like DNA-binding domains"/>
    <property type="match status" value="1"/>
</dbReference>
<dbReference type="Pfam" id="PF06114">
    <property type="entry name" value="Peptidase_M78"/>
    <property type="match status" value="1"/>
</dbReference>
<keyword evidence="3" id="KW-1185">Reference proteome</keyword>
<evidence type="ECO:0000313" key="3">
    <source>
        <dbReference type="Proteomes" id="UP001277561"/>
    </source>
</evidence>
<sequence>MDSKEIPFDEMASGLGMSENKLQALIDGRTRIDAPLASALSENLGSTPRFWLARDKTYVEELSRLAPQSNDVSQWIKSLPLRSMRKFGWVDGSRSDEAITESVLRFFGCDDLLSWNAKYYSGVGAVAFRTSFAFEANEMATLVWLRAGENQADRLNLPEYDRQAFIDLLPRLRRLSAFKHPRSFLPRLVEASRSVGVAVTTARAPEGCRASGASWVLSSGHPIIHLSFRHLSEDHFWFTFFHEAAHVALHEEEHIDVDGSNPSITTNSAKEDEADEFAQHLLVSAEALDELKRNPAPKRILAAARYLGVTAGIIVGQLEKADVLTPGRLSRMKHRYRWADDAFVPESV</sequence>
<reference evidence="2" key="1">
    <citation type="journal article" date="2023" name="Phytobiomes J">
        <title>Deciphering the key players within the bacterial microbiota associated with aerial crown gall tumors on rhododendron: Insights into the gallobiome.</title>
        <authorList>
            <person name="Kuzmanovic N."/>
            <person name="Nesme J."/>
            <person name="Wolf J."/>
            <person name="Neumann-Schaal M."/>
            <person name="Petersen J."/>
            <person name="Fernandez-Gnecco G."/>
            <person name="Sproeer C."/>
            <person name="Bunk B."/>
            <person name="Overmann J."/>
            <person name="Sorensen S.J."/>
            <person name="Idczak E."/>
            <person name="Smalla K."/>
        </authorList>
    </citation>
    <scope>NUCLEOTIDE SEQUENCE [LARGE SCALE GENOMIC DNA]</scope>
    <source>
        <strain evidence="2">Rho-14.1</strain>
    </source>
</reference>
<evidence type="ECO:0000259" key="1">
    <source>
        <dbReference type="Pfam" id="PF06114"/>
    </source>
</evidence>
<feature type="domain" description="IrrE N-terminal-like" evidence="1">
    <location>
        <begin position="220"/>
        <end position="314"/>
    </location>
</feature>
<dbReference type="EMBL" id="JAVRAD010000013">
    <property type="protein sequence ID" value="MDX8331964.1"/>
    <property type="molecule type" value="Genomic_DNA"/>
</dbReference>
<dbReference type="Gene3D" id="1.10.10.2910">
    <property type="match status" value="1"/>
</dbReference>
<dbReference type="InterPro" id="IPR010359">
    <property type="entry name" value="IrrE_HExxH"/>
</dbReference>